<feature type="domain" description="LPS-assembly protein LptD central" evidence="2">
    <location>
        <begin position="252"/>
        <end position="721"/>
    </location>
</feature>
<dbReference type="InterPro" id="IPR045659">
    <property type="entry name" value="LptD_2"/>
</dbReference>
<accession>A0A6P0UUA3</accession>
<evidence type="ECO:0000256" key="1">
    <source>
        <dbReference type="SAM" id="MobiDB-lite"/>
    </source>
</evidence>
<dbReference type="PANTHER" id="PTHR30189">
    <property type="entry name" value="LPS-ASSEMBLY PROTEIN"/>
    <property type="match status" value="1"/>
</dbReference>
<dbReference type="Pfam" id="PF19838">
    <property type="entry name" value="LptD_2"/>
    <property type="match status" value="1"/>
</dbReference>
<dbReference type="Proteomes" id="UP000468581">
    <property type="component" value="Unassembled WGS sequence"/>
</dbReference>
<dbReference type="AlphaFoldDB" id="A0A6P0UUA3"/>
<name>A0A6P0UUA3_9FLAO</name>
<evidence type="ECO:0000259" key="2">
    <source>
        <dbReference type="Pfam" id="PF19838"/>
    </source>
</evidence>
<keyword evidence="4" id="KW-1185">Reference proteome</keyword>
<dbReference type="InterPro" id="IPR050218">
    <property type="entry name" value="LptD"/>
</dbReference>
<dbReference type="RefSeq" id="WP_163607273.1">
    <property type="nucleotide sequence ID" value="NZ_JAABOO010000002.1"/>
</dbReference>
<sequence length="927" mass="105410">MTLQKLSHSYTKIGFKALQAKQPYILLIVIFFLCSLSLFAQEPPVKKPLNIPAKKDSTVTRPVKDSLLVKPLDTVKTDTTKTDSLNRKKPLLLDQIKRNAKDYERISQKDKKIYLYNEAEVYYQDTELKAGIIVIDYIKNEVYAGRIKDSAGNYTQRPYFKQGNNVVEPDSIRFNFDTEKALIWNSKSEQSVGGLSGVSSGGGITVKAEVTKKENDSVYYLYEGKLTTSENIDDPEYYIRVRKGKFVPKKKVIAGFSNMYIADVPTPIAVPFAYFPLTQSRTSGFIFPTFSQSNERGFFLQNGGYYFAISDYFDLALTGDYFTNGSFGVRAESTYALRYRFTGGLSFRFENNITSQRGFSDFTQQRVFNLRWRHTQDPKANPNSRFSASVNVGSSQFFRQSLNQLNNTGDFLQNTLSSSISYTKTFPAYPAVNISLTATHNQNTNTEIINLTLPTLQASVERIFPFAPKDKPKKGLLQNINFQYNLRGENRIQTTDSLFLTSQMFDDAEIGARHSIPINTNFKVAKYLSVSLNANYDDTWVFETIRRRDFDAALGEAPIDTIAGFDRFAQYSLGASLGTTLYGTFNFGEDKKIQAIRHVMRPSISWGYTPPSDRLFDEYIDENGEVQQFTRFENSILGRPSLGSANNIGINISNTLEAKVRSRDTTETEPKKISLLSSLNFNTAYNLEADSLRWSPLRVTGGTRILDNKMSINFGATLDPYAIDNSGRRINTFNIDNGGSLFRLTNANATLSYSLSNKTFQRKKRGAEDDDSGKSVEEDVDDAFFESGFAIGRNQRSSFDEDDDRDRERSDNTPYNSAIPWDLRIGYSFGYNNSNRQNQVTNNSIQFSGNVELSQKWRVRFSSSYDILGKGFGFTNLGFERDLDSWRMSFDWQPFRESGTWFFFIGIKGSILSDIKWEKRRDPDRRL</sequence>
<evidence type="ECO:0000313" key="3">
    <source>
        <dbReference type="EMBL" id="NER14006.1"/>
    </source>
</evidence>
<proteinExistence type="predicted"/>
<comment type="caution">
    <text evidence="3">The sequence shown here is derived from an EMBL/GenBank/DDBJ whole genome shotgun (WGS) entry which is preliminary data.</text>
</comment>
<protein>
    <submittedName>
        <fullName evidence="3">LPS-assembly protein LptD</fullName>
    </submittedName>
</protein>
<dbReference type="EMBL" id="JAABOO010000002">
    <property type="protein sequence ID" value="NER14006.1"/>
    <property type="molecule type" value="Genomic_DNA"/>
</dbReference>
<dbReference type="GO" id="GO:0009279">
    <property type="term" value="C:cell outer membrane"/>
    <property type="evidence" value="ECO:0007669"/>
    <property type="project" value="TreeGrafter"/>
</dbReference>
<dbReference type="GO" id="GO:1990351">
    <property type="term" value="C:transporter complex"/>
    <property type="evidence" value="ECO:0007669"/>
    <property type="project" value="TreeGrafter"/>
</dbReference>
<feature type="region of interest" description="Disordered" evidence="1">
    <location>
        <begin position="795"/>
        <end position="815"/>
    </location>
</feature>
<dbReference type="PANTHER" id="PTHR30189:SF1">
    <property type="entry name" value="LPS-ASSEMBLY PROTEIN LPTD"/>
    <property type="match status" value="1"/>
</dbReference>
<reference evidence="3 4" key="1">
    <citation type="submission" date="2020-01" db="EMBL/GenBank/DDBJ databases">
        <title>Leptobacterium flavescens.</title>
        <authorList>
            <person name="Wang G."/>
        </authorList>
    </citation>
    <scope>NUCLEOTIDE SEQUENCE [LARGE SCALE GENOMIC DNA]</scope>
    <source>
        <strain evidence="3 4">KCTC 22160</strain>
    </source>
</reference>
<evidence type="ECO:0000313" key="4">
    <source>
        <dbReference type="Proteomes" id="UP000468581"/>
    </source>
</evidence>
<organism evidence="3 4">
    <name type="scientific">Leptobacterium flavescens</name>
    <dbReference type="NCBI Taxonomy" id="472055"/>
    <lineage>
        <taxon>Bacteria</taxon>
        <taxon>Pseudomonadati</taxon>
        <taxon>Bacteroidota</taxon>
        <taxon>Flavobacteriia</taxon>
        <taxon>Flavobacteriales</taxon>
        <taxon>Flavobacteriaceae</taxon>
        <taxon>Leptobacterium</taxon>
    </lineage>
</organism>
<gene>
    <name evidence="3" type="ORF">GWK08_11180</name>
</gene>